<keyword evidence="1" id="KW-0812">Transmembrane</keyword>
<feature type="transmembrane region" description="Helical" evidence="1">
    <location>
        <begin position="99"/>
        <end position="121"/>
    </location>
</feature>
<gene>
    <name evidence="2" type="ORF">GGX14DRAFT_661988</name>
</gene>
<name>A0AAD6YAK6_9AGAR</name>
<feature type="transmembrane region" description="Helical" evidence="1">
    <location>
        <begin position="7"/>
        <end position="36"/>
    </location>
</feature>
<reference evidence="2" key="1">
    <citation type="submission" date="2023-03" db="EMBL/GenBank/DDBJ databases">
        <title>Massive genome expansion in bonnet fungi (Mycena s.s.) driven by repeated elements and novel gene families across ecological guilds.</title>
        <authorList>
            <consortium name="Lawrence Berkeley National Laboratory"/>
            <person name="Harder C.B."/>
            <person name="Miyauchi S."/>
            <person name="Viragh M."/>
            <person name="Kuo A."/>
            <person name="Thoen E."/>
            <person name="Andreopoulos B."/>
            <person name="Lu D."/>
            <person name="Skrede I."/>
            <person name="Drula E."/>
            <person name="Henrissat B."/>
            <person name="Morin E."/>
            <person name="Kohler A."/>
            <person name="Barry K."/>
            <person name="LaButti K."/>
            <person name="Morin E."/>
            <person name="Salamov A."/>
            <person name="Lipzen A."/>
            <person name="Mereny Z."/>
            <person name="Hegedus B."/>
            <person name="Baldrian P."/>
            <person name="Stursova M."/>
            <person name="Weitz H."/>
            <person name="Taylor A."/>
            <person name="Grigoriev I.V."/>
            <person name="Nagy L.G."/>
            <person name="Martin F."/>
            <person name="Kauserud H."/>
        </authorList>
    </citation>
    <scope>NUCLEOTIDE SEQUENCE</scope>
    <source>
        <strain evidence="2">9144</strain>
    </source>
</reference>
<keyword evidence="1" id="KW-1133">Transmembrane helix</keyword>
<evidence type="ECO:0000313" key="2">
    <source>
        <dbReference type="EMBL" id="KAJ7199436.1"/>
    </source>
</evidence>
<proteinExistence type="predicted"/>
<feature type="transmembrane region" description="Helical" evidence="1">
    <location>
        <begin position="202"/>
        <end position="223"/>
    </location>
</feature>
<accession>A0AAD6YAK6</accession>
<dbReference type="AlphaFoldDB" id="A0AAD6YAK6"/>
<keyword evidence="3" id="KW-1185">Reference proteome</keyword>
<keyword evidence="1" id="KW-0472">Membrane</keyword>
<organism evidence="2 3">
    <name type="scientific">Mycena pura</name>
    <dbReference type="NCBI Taxonomy" id="153505"/>
    <lineage>
        <taxon>Eukaryota</taxon>
        <taxon>Fungi</taxon>
        <taxon>Dikarya</taxon>
        <taxon>Basidiomycota</taxon>
        <taxon>Agaricomycotina</taxon>
        <taxon>Agaricomycetes</taxon>
        <taxon>Agaricomycetidae</taxon>
        <taxon>Agaricales</taxon>
        <taxon>Marasmiineae</taxon>
        <taxon>Mycenaceae</taxon>
        <taxon>Mycena</taxon>
    </lineage>
</organism>
<dbReference type="EMBL" id="JARJCW010000068">
    <property type="protein sequence ID" value="KAJ7199436.1"/>
    <property type="molecule type" value="Genomic_DNA"/>
</dbReference>
<evidence type="ECO:0000313" key="3">
    <source>
        <dbReference type="Proteomes" id="UP001219525"/>
    </source>
</evidence>
<feature type="transmembrane region" description="Helical" evidence="1">
    <location>
        <begin position="161"/>
        <end position="181"/>
    </location>
</feature>
<comment type="caution">
    <text evidence="2">The sequence shown here is derived from an EMBL/GenBank/DDBJ whole genome shotgun (WGS) entry which is preliminary data.</text>
</comment>
<sequence length="310" mass="33860">MADVNILFANLLSLTFASLFYGMYFVLFFASMYLFLNHGAGSGSSKSNHVIHIPCTYDTDEGAQNWVLVVYRNFFGFIFFEGGNGANVFFNDYAAVSEIVQNVFLGLCVAFGDSMIVYRLWVVWSNIWIVIPPIMTLLDMAVSLIITIVETPRLSTIAEDTGVTPITVFTLVTNIYCTGFISWKLYKISQATKGLVSSPISLARVAAIIVESAAIYTTWVIFYTVTHQLNLNVQFAAQNSLGAVAGIANALIYARVGLGRAIERSSRTTGSMVTSRATVAMKFPAPRSEAPVSDADSYAMQDVAKAAPDF</sequence>
<evidence type="ECO:0000256" key="1">
    <source>
        <dbReference type="SAM" id="Phobius"/>
    </source>
</evidence>
<feature type="transmembrane region" description="Helical" evidence="1">
    <location>
        <begin position="128"/>
        <end position="149"/>
    </location>
</feature>
<dbReference type="Proteomes" id="UP001219525">
    <property type="component" value="Unassembled WGS sequence"/>
</dbReference>
<protein>
    <submittedName>
        <fullName evidence="2">Uncharacterized protein</fullName>
    </submittedName>
</protein>